<protein>
    <submittedName>
        <fullName evidence="3">Uncharacterized protein</fullName>
    </submittedName>
</protein>
<feature type="compositionally biased region" description="Acidic residues" evidence="1">
    <location>
        <begin position="102"/>
        <end position="126"/>
    </location>
</feature>
<feature type="transmembrane region" description="Helical" evidence="2">
    <location>
        <begin position="327"/>
        <end position="349"/>
    </location>
</feature>
<evidence type="ECO:0000313" key="3">
    <source>
        <dbReference type="EMBL" id="KAK0622061.1"/>
    </source>
</evidence>
<gene>
    <name evidence="3" type="ORF">B0T17DRAFT_600773</name>
</gene>
<dbReference type="EMBL" id="JAULSR010000004">
    <property type="protein sequence ID" value="KAK0622061.1"/>
    <property type="molecule type" value="Genomic_DNA"/>
</dbReference>
<dbReference type="Proteomes" id="UP001174934">
    <property type="component" value="Unassembled WGS sequence"/>
</dbReference>
<keyword evidence="2" id="KW-0812">Transmembrane</keyword>
<feature type="compositionally biased region" description="Low complexity" evidence="1">
    <location>
        <begin position="48"/>
        <end position="59"/>
    </location>
</feature>
<evidence type="ECO:0000256" key="2">
    <source>
        <dbReference type="SAM" id="Phobius"/>
    </source>
</evidence>
<sequence length="641" mass="65754">MRVTGPSLRRRFVRRERNQRRRIVQRDADSDADSDSDDEAPARPAVRPSPSTSSRTGSGLKLEVATGTNAGFAALPTLPPLPASSVPTVTFGADTAVPAAEVESESEESDVGGIESESEDSDDEGIEPPPSSVVATSTIPTPAPTLSSLTPPPSVTTTTSLPPPPPATTSTSVAPPPVVTSSSTLSVVLGAPITSTKAPPSSTSTVSTTTSSASTSKSSTTSSAASTTSSKAQSSSAASSSSTASSSVASSSAAASTTSQPQTTVPVVELPTFTPPTATTTFAVAAPDITSSSPGPTQTNASGQALADVNVQDQGLVSSQQPSNGGAIAGIVIGVLALVGILAFFLLWLTRRRRRLNGDPPSSSKSFKFPSLPAFSFPGGYSFSGRTRLSSTSGTTWGGPLWGAASSTGGRSTVGRRTMMSEAPPMPAFPAHLQNPTAPNFLSVPGAAAQRPNDRLSRSSTDIMDSMMQAAYAAESGRNFNDMERNAGAQSQSEDGTQWPSGAYANEKEAGYYGQSQPQYQPYSSGAMDEKAAEKWRDDRAYAMLMGREVGAPLTPAPAARGFGNGGGPPVLPPMPVTPVEKKPVSNWLAGLVTPRTSRLGAPPLSPLRPPMPGFGNNGGKGGKRDTVTTATESSIDGWYR</sequence>
<evidence type="ECO:0000256" key="1">
    <source>
        <dbReference type="SAM" id="MobiDB-lite"/>
    </source>
</evidence>
<feature type="compositionally biased region" description="Low complexity" evidence="1">
    <location>
        <begin position="132"/>
        <end position="160"/>
    </location>
</feature>
<accession>A0AA39WV05</accession>
<comment type="caution">
    <text evidence="3">The sequence shown here is derived from an EMBL/GenBank/DDBJ whole genome shotgun (WGS) entry which is preliminary data.</text>
</comment>
<keyword evidence="2" id="KW-0472">Membrane</keyword>
<name>A0AA39WV05_9PEZI</name>
<keyword evidence="4" id="KW-1185">Reference proteome</keyword>
<organism evidence="3 4">
    <name type="scientific">Bombardia bombarda</name>
    <dbReference type="NCBI Taxonomy" id="252184"/>
    <lineage>
        <taxon>Eukaryota</taxon>
        <taxon>Fungi</taxon>
        <taxon>Dikarya</taxon>
        <taxon>Ascomycota</taxon>
        <taxon>Pezizomycotina</taxon>
        <taxon>Sordariomycetes</taxon>
        <taxon>Sordariomycetidae</taxon>
        <taxon>Sordariales</taxon>
        <taxon>Lasiosphaeriaceae</taxon>
        <taxon>Bombardia</taxon>
    </lineage>
</organism>
<feature type="compositionally biased region" description="Acidic residues" evidence="1">
    <location>
        <begin position="30"/>
        <end position="39"/>
    </location>
</feature>
<feature type="compositionally biased region" description="Low complexity" evidence="1">
    <location>
        <begin position="168"/>
        <end position="244"/>
    </location>
</feature>
<feature type="compositionally biased region" description="Pro residues" evidence="1">
    <location>
        <begin position="604"/>
        <end position="613"/>
    </location>
</feature>
<feature type="region of interest" description="Disordered" evidence="1">
    <location>
        <begin position="1"/>
        <end position="244"/>
    </location>
</feature>
<feature type="compositionally biased region" description="Basic residues" evidence="1">
    <location>
        <begin position="8"/>
        <end position="23"/>
    </location>
</feature>
<reference evidence="3" key="1">
    <citation type="submission" date="2023-06" db="EMBL/GenBank/DDBJ databases">
        <title>Genome-scale phylogeny and comparative genomics of the fungal order Sordariales.</title>
        <authorList>
            <consortium name="Lawrence Berkeley National Laboratory"/>
            <person name="Hensen N."/>
            <person name="Bonometti L."/>
            <person name="Westerberg I."/>
            <person name="Brannstrom I.O."/>
            <person name="Guillou S."/>
            <person name="Cros-Aarteil S."/>
            <person name="Calhoun S."/>
            <person name="Haridas S."/>
            <person name="Kuo A."/>
            <person name="Mondo S."/>
            <person name="Pangilinan J."/>
            <person name="Riley R."/>
            <person name="LaButti K."/>
            <person name="Andreopoulos B."/>
            <person name="Lipzen A."/>
            <person name="Chen C."/>
            <person name="Yanf M."/>
            <person name="Daum C."/>
            <person name="Ng V."/>
            <person name="Clum A."/>
            <person name="Steindorff A."/>
            <person name="Ohm R."/>
            <person name="Martin F."/>
            <person name="Silar P."/>
            <person name="Natvig D."/>
            <person name="Lalanne C."/>
            <person name="Gautier V."/>
            <person name="Ament-velasquez S.L."/>
            <person name="Kruys A."/>
            <person name="Hutchinson M.I."/>
            <person name="Powell A.J."/>
            <person name="Barry K."/>
            <person name="Miller A.N."/>
            <person name="Grigoriev I.V."/>
            <person name="Debuchy R."/>
            <person name="Gladieux P."/>
            <person name="Thoren M.H."/>
            <person name="Johannesson H."/>
        </authorList>
    </citation>
    <scope>NUCLEOTIDE SEQUENCE</scope>
    <source>
        <strain evidence="3">SMH3391-2</strain>
    </source>
</reference>
<evidence type="ECO:0000313" key="4">
    <source>
        <dbReference type="Proteomes" id="UP001174934"/>
    </source>
</evidence>
<feature type="region of interest" description="Disordered" evidence="1">
    <location>
        <begin position="253"/>
        <end position="272"/>
    </location>
</feature>
<keyword evidence="2" id="KW-1133">Transmembrane helix</keyword>
<feature type="region of interest" description="Disordered" evidence="1">
    <location>
        <begin position="598"/>
        <end position="641"/>
    </location>
</feature>
<feature type="compositionally biased region" description="Low complexity" evidence="1">
    <location>
        <begin position="83"/>
        <end position="101"/>
    </location>
</feature>
<proteinExistence type="predicted"/>
<dbReference type="AlphaFoldDB" id="A0AA39WV05"/>